<evidence type="ECO:0000313" key="3">
    <source>
        <dbReference type="Proteomes" id="UP000286415"/>
    </source>
</evidence>
<dbReference type="PANTHER" id="PTHR44177">
    <property type="entry name" value="TETRATRICOPEPTIDE REPEAT PROTEIN 8"/>
    <property type="match status" value="1"/>
</dbReference>
<dbReference type="GO" id="GO:1905515">
    <property type="term" value="P:non-motile cilium assembly"/>
    <property type="evidence" value="ECO:0007669"/>
    <property type="project" value="InterPro"/>
</dbReference>
<accession>A0A8T1MI45</accession>
<dbReference type="InterPro" id="IPR019734">
    <property type="entry name" value="TPR_rpt"/>
</dbReference>
<dbReference type="EMBL" id="NIRI02000042">
    <property type="protein sequence ID" value="KAG5448516.1"/>
    <property type="molecule type" value="Genomic_DNA"/>
</dbReference>
<dbReference type="PROSITE" id="PS50005">
    <property type="entry name" value="TPR"/>
    <property type="match status" value="1"/>
</dbReference>
<evidence type="ECO:0000313" key="2">
    <source>
        <dbReference type="EMBL" id="KAG5448516.1"/>
    </source>
</evidence>
<dbReference type="AlphaFoldDB" id="A0A8T1MI45"/>
<dbReference type="GO" id="GO:0034464">
    <property type="term" value="C:BBSome"/>
    <property type="evidence" value="ECO:0007669"/>
    <property type="project" value="InterPro"/>
</dbReference>
<gene>
    <name evidence="2" type="ORF">CSKR_101957</name>
</gene>
<dbReference type="OrthoDB" id="421121at2759"/>
<dbReference type="SMART" id="SM00028">
    <property type="entry name" value="TPR"/>
    <property type="match status" value="6"/>
</dbReference>
<dbReference type="SUPFAM" id="SSF48452">
    <property type="entry name" value="TPR-like"/>
    <property type="match status" value="1"/>
</dbReference>
<organism evidence="2 3">
    <name type="scientific">Clonorchis sinensis</name>
    <name type="common">Chinese liver fluke</name>
    <dbReference type="NCBI Taxonomy" id="79923"/>
    <lineage>
        <taxon>Eukaryota</taxon>
        <taxon>Metazoa</taxon>
        <taxon>Spiralia</taxon>
        <taxon>Lophotrochozoa</taxon>
        <taxon>Platyhelminthes</taxon>
        <taxon>Trematoda</taxon>
        <taxon>Digenea</taxon>
        <taxon>Opisthorchiida</taxon>
        <taxon>Opisthorchiata</taxon>
        <taxon>Opisthorchiidae</taxon>
        <taxon>Clonorchis</taxon>
    </lineage>
</organism>
<dbReference type="GO" id="GO:0097730">
    <property type="term" value="C:non-motile cilium"/>
    <property type="evidence" value="ECO:0007669"/>
    <property type="project" value="TreeGrafter"/>
</dbReference>
<proteinExistence type="predicted"/>
<dbReference type="InterPro" id="IPR028796">
    <property type="entry name" value="BBS8"/>
</dbReference>
<dbReference type="Pfam" id="PF13181">
    <property type="entry name" value="TPR_8"/>
    <property type="match status" value="2"/>
</dbReference>
<dbReference type="GO" id="GO:0036064">
    <property type="term" value="C:ciliary basal body"/>
    <property type="evidence" value="ECO:0007669"/>
    <property type="project" value="TreeGrafter"/>
</dbReference>
<sequence>MSLQHAIKMFYNRQFDRCEGICENLSGDNLNTEAKTMLKIWCNIEKNLLDRSTNPYSYGLADLVLKCETEGGFMSGIQRTTSNDNRGDVVSAKALRSAKTKRGMSARYQTLNAGGNGVLSFEKAIRTPYILEKKYHLNSSCGPVANRTASVAPKDNQLALLDISRINLSEYAQRLEVARSLFEYLFYALNEPQLALKLIGLVSGKGNPICKRQACNITEDNKKRKTPGPDWWWLLQKAQCFTRLGMLRDAETAAKDSVAQQPSTDAYMLLGALAIHNNQPMGAIQSYTCGLSKLPEDVDILFSLACRKEEMGETDSALLLYKQVANLDSTHTGALNAVAAHYYHEGQPEVALNVYRRMLLLGFESAELYNNLGLCAFYAQQYETCINYFNQAIQMSTSKSAAEIFYNVAHIGIRLGDLNLSYQCLRISLAYDSRHAEAYNNLGVVEQYRGRMDMAKVFYETSCDLDEELFEPRHNMALLHDQMSEFYAAYNYAVQALSLLPNNENLLQLQSKLSVYFRTT</sequence>
<reference evidence="2 3" key="2">
    <citation type="journal article" date="2021" name="Genomics">
        <title>High-quality reference genome for Clonorchis sinensis.</title>
        <authorList>
            <person name="Young N.D."/>
            <person name="Stroehlein A.J."/>
            <person name="Kinkar L."/>
            <person name="Wang T."/>
            <person name="Sohn W.M."/>
            <person name="Chang B.C.H."/>
            <person name="Kaur P."/>
            <person name="Weisz D."/>
            <person name="Dudchenko O."/>
            <person name="Aiden E.L."/>
            <person name="Korhonen P.K."/>
            <person name="Gasser R.B."/>
        </authorList>
    </citation>
    <scope>NUCLEOTIDE SEQUENCE [LARGE SCALE GENOMIC DNA]</scope>
    <source>
        <strain evidence="2">Cs-k2</strain>
    </source>
</reference>
<protein>
    <submittedName>
        <fullName evidence="2">Tetratricopeptide repeat protein 8</fullName>
    </submittedName>
</protein>
<keyword evidence="1" id="KW-0802">TPR repeat</keyword>
<dbReference type="Proteomes" id="UP000286415">
    <property type="component" value="Unassembled WGS sequence"/>
</dbReference>
<dbReference type="Gene3D" id="1.25.40.10">
    <property type="entry name" value="Tetratricopeptide repeat domain"/>
    <property type="match status" value="2"/>
</dbReference>
<reference evidence="2 3" key="1">
    <citation type="journal article" date="2018" name="Biotechnol. Adv.">
        <title>Improved genomic resources and new bioinformatic workflow for the carcinogenic parasite Clonorchis sinensis: Biotechnological implications.</title>
        <authorList>
            <person name="Wang D."/>
            <person name="Korhonen P.K."/>
            <person name="Gasser R.B."/>
            <person name="Young N.D."/>
        </authorList>
    </citation>
    <scope>NUCLEOTIDE SEQUENCE [LARGE SCALE GENOMIC DNA]</scope>
    <source>
        <strain evidence="2">Cs-k2</strain>
    </source>
</reference>
<name>A0A8T1MI45_CLOSI</name>
<dbReference type="PANTHER" id="PTHR44177:SF1">
    <property type="entry name" value="TETRATRICOPEPTIDE REPEAT PROTEIN 8"/>
    <property type="match status" value="1"/>
</dbReference>
<evidence type="ECO:0000256" key="1">
    <source>
        <dbReference type="PROSITE-ProRule" id="PRU00339"/>
    </source>
</evidence>
<dbReference type="InterPro" id="IPR011990">
    <property type="entry name" value="TPR-like_helical_dom_sf"/>
</dbReference>
<comment type="caution">
    <text evidence="2">The sequence shown here is derived from an EMBL/GenBank/DDBJ whole genome shotgun (WGS) entry which is preliminary data.</text>
</comment>
<keyword evidence="3" id="KW-1185">Reference proteome</keyword>
<feature type="repeat" description="TPR" evidence="1">
    <location>
        <begin position="366"/>
        <end position="399"/>
    </location>
</feature>